<dbReference type="PANTHER" id="PTHR30346">
    <property type="entry name" value="TRANSCRIPTIONAL DUAL REGULATOR HCAR-RELATED"/>
    <property type="match status" value="1"/>
</dbReference>
<dbReference type="EMBL" id="QFLI01000003">
    <property type="protein sequence ID" value="PXY01493.1"/>
    <property type="molecule type" value="Genomic_DNA"/>
</dbReference>
<name>A0A2V3ZYY6_9BACT</name>
<evidence type="ECO:0000259" key="6">
    <source>
        <dbReference type="PROSITE" id="PS50931"/>
    </source>
</evidence>
<dbReference type="Gene3D" id="1.10.10.10">
    <property type="entry name" value="Winged helix-like DNA-binding domain superfamily/Winged helix DNA-binding domain"/>
    <property type="match status" value="1"/>
</dbReference>
<dbReference type="PRINTS" id="PR00039">
    <property type="entry name" value="HTHLYSR"/>
</dbReference>
<dbReference type="InterPro" id="IPR000847">
    <property type="entry name" value="LysR_HTH_N"/>
</dbReference>
<evidence type="ECO:0000313" key="7">
    <source>
        <dbReference type="EMBL" id="PXY01493.1"/>
    </source>
</evidence>
<keyword evidence="8" id="KW-1185">Reference proteome</keyword>
<dbReference type="OrthoDB" id="9803735at2"/>
<dbReference type="PROSITE" id="PS50931">
    <property type="entry name" value="HTH_LYSR"/>
    <property type="match status" value="1"/>
</dbReference>
<organism evidence="7 8">
    <name type="scientific">Marinifilum breve</name>
    <dbReference type="NCBI Taxonomy" id="2184082"/>
    <lineage>
        <taxon>Bacteria</taxon>
        <taxon>Pseudomonadati</taxon>
        <taxon>Bacteroidota</taxon>
        <taxon>Bacteroidia</taxon>
        <taxon>Marinilabiliales</taxon>
        <taxon>Marinifilaceae</taxon>
    </lineage>
</organism>
<dbReference type="InterPro" id="IPR036388">
    <property type="entry name" value="WH-like_DNA-bd_sf"/>
</dbReference>
<evidence type="ECO:0000256" key="1">
    <source>
        <dbReference type="ARBA" id="ARBA00009437"/>
    </source>
</evidence>
<evidence type="ECO:0000256" key="2">
    <source>
        <dbReference type="ARBA" id="ARBA00023015"/>
    </source>
</evidence>
<evidence type="ECO:0000313" key="8">
    <source>
        <dbReference type="Proteomes" id="UP000248079"/>
    </source>
</evidence>
<comment type="caution">
    <text evidence="7">The sequence shown here is derived from an EMBL/GenBank/DDBJ whole genome shotgun (WGS) entry which is preliminary data.</text>
</comment>
<keyword evidence="3" id="KW-0238">DNA-binding</keyword>
<sequence>MDARLLRFFVAVYEEQNLSRAAEKCFVSQPNISNGLKQLEESLGKELFTRHKRGVEIKEDAHYLYPIAKRILGELNAIPEMFKEGLYKSKIIIGIADSLPQQFKNEFFKKASELLRDVEWDVRPIGRDCDINLLIREWKFEQHLFLPLGKENYVLCVPNNNPLVNKDLIELDDLSGEPFIHCPPCEAHQQCLAILNNSGEKWNTIANCQSKNEVLTLLMSGLGITFLPEYFVSDWDSFQIKKYNGPRYFREIGLSYARKSLKNTKVAQLIDYLSKHESDFNFLPK</sequence>
<evidence type="ECO:0000256" key="5">
    <source>
        <dbReference type="ARBA" id="ARBA00023163"/>
    </source>
</evidence>
<dbReference type="GO" id="GO:0003677">
    <property type="term" value="F:DNA binding"/>
    <property type="evidence" value="ECO:0007669"/>
    <property type="project" value="UniProtKB-KW"/>
</dbReference>
<dbReference type="AlphaFoldDB" id="A0A2V3ZYY6"/>
<dbReference type="PANTHER" id="PTHR30346:SF26">
    <property type="entry name" value="HYDROGEN PEROXIDE-INDUCIBLE GENES ACTIVATOR"/>
    <property type="match status" value="1"/>
</dbReference>
<dbReference type="Proteomes" id="UP000248079">
    <property type="component" value="Unassembled WGS sequence"/>
</dbReference>
<keyword evidence="5" id="KW-0804">Transcription</keyword>
<dbReference type="SUPFAM" id="SSF46785">
    <property type="entry name" value="Winged helix' DNA-binding domain"/>
    <property type="match status" value="1"/>
</dbReference>
<dbReference type="InterPro" id="IPR005119">
    <property type="entry name" value="LysR_subst-bd"/>
</dbReference>
<feature type="domain" description="HTH lysR-type" evidence="6">
    <location>
        <begin position="1"/>
        <end position="58"/>
    </location>
</feature>
<dbReference type="GO" id="GO:0003700">
    <property type="term" value="F:DNA-binding transcription factor activity"/>
    <property type="evidence" value="ECO:0007669"/>
    <property type="project" value="InterPro"/>
</dbReference>
<evidence type="ECO:0000256" key="3">
    <source>
        <dbReference type="ARBA" id="ARBA00023125"/>
    </source>
</evidence>
<comment type="similarity">
    <text evidence="1">Belongs to the LysR transcriptional regulatory family.</text>
</comment>
<reference evidence="7 8" key="1">
    <citation type="submission" date="2018-05" db="EMBL/GenBank/DDBJ databases">
        <title>Marinifilum breve JC075T sp. nov., a marine bacterium isolated from Yongle Blue Hole in the South China Sea.</title>
        <authorList>
            <person name="Fu T."/>
        </authorList>
    </citation>
    <scope>NUCLEOTIDE SEQUENCE [LARGE SCALE GENOMIC DNA]</scope>
    <source>
        <strain evidence="7 8">JC075</strain>
    </source>
</reference>
<evidence type="ECO:0000256" key="4">
    <source>
        <dbReference type="ARBA" id="ARBA00023159"/>
    </source>
</evidence>
<dbReference type="CDD" id="cd05466">
    <property type="entry name" value="PBP2_LTTR_substrate"/>
    <property type="match status" value="1"/>
</dbReference>
<protein>
    <submittedName>
        <fullName evidence="7">LysR family transcriptional regulator</fullName>
    </submittedName>
</protein>
<dbReference type="SUPFAM" id="SSF53850">
    <property type="entry name" value="Periplasmic binding protein-like II"/>
    <property type="match status" value="1"/>
</dbReference>
<dbReference type="Pfam" id="PF00126">
    <property type="entry name" value="HTH_1"/>
    <property type="match status" value="1"/>
</dbReference>
<dbReference type="RefSeq" id="WP_110360306.1">
    <property type="nucleotide sequence ID" value="NZ_QFLI01000003.1"/>
</dbReference>
<dbReference type="FunFam" id="1.10.10.10:FF:000001">
    <property type="entry name" value="LysR family transcriptional regulator"/>
    <property type="match status" value="1"/>
</dbReference>
<gene>
    <name evidence="7" type="ORF">DF185_08390</name>
</gene>
<dbReference type="GO" id="GO:0032993">
    <property type="term" value="C:protein-DNA complex"/>
    <property type="evidence" value="ECO:0007669"/>
    <property type="project" value="TreeGrafter"/>
</dbReference>
<proteinExistence type="inferred from homology"/>
<dbReference type="InterPro" id="IPR036390">
    <property type="entry name" value="WH_DNA-bd_sf"/>
</dbReference>
<keyword evidence="2" id="KW-0805">Transcription regulation</keyword>
<dbReference type="Gene3D" id="3.40.190.290">
    <property type="match status" value="1"/>
</dbReference>
<dbReference type="Pfam" id="PF03466">
    <property type="entry name" value="LysR_substrate"/>
    <property type="match status" value="1"/>
</dbReference>
<keyword evidence="4" id="KW-0010">Activator</keyword>
<accession>A0A2V3ZYY6</accession>